<dbReference type="EMBL" id="MU827320">
    <property type="protein sequence ID" value="KAJ7357553.1"/>
    <property type="molecule type" value="Genomic_DNA"/>
</dbReference>
<evidence type="ECO:0000259" key="7">
    <source>
        <dbReference type="PROSITE" id="PS50888"/>
    </source>
</evidence>
<dbReference type="AlphaFoldDB" id="A0A9W9YPX0"/>
<dbReference type="GO" id="GO:0046983">
    <property type="term" value="F:protein dimerization activity"/>
    <property type="evidence" value="ECO:0007669"/>
    <property type="project" value="InterPro"/>
</dbReference>
<evidence type="ECO:0000313" key="10">
    <source>
        <dbReference type="Proteomes" id="UP001163046"/>
    </source>
</evidence>
<keyword evidence="10" id="KW-1185">Reference proteome</keyword>
<evidence type="ECO:0000256" key="4">
    <source>
        <dbReference type="ARBA" id="ARBA00023163"/>
    </source>
</evidence>
<evidence type="ECO:0000256" key="5">
    <source>
        <dbReference type="ARBA" id="ARBA00023242"/>
    </source>
</evidence>
<dbReference type="Gene3D" id="4.10.280.10">
    <property type="entry name" value="Helix-loop-helix DNA-binding domain"/>
    <property type="match status" value="1"/>
</dbReference>
<feature type="domain" description="Orange" evidence="8">
    <location>
        <begin position="92"/>
        <end position="125"/>
    </location>
</feature>
<evidence type="ECO:0000256" key="2">
    <source>
        <dbReference type="ARBA" id="ARBA00023015"/>
    </source>
</evidence>
<evidence type="ECO:0000313" key="9">
    <source>
        <dbReference type="EMBL" id="KAJ7357553.1"/>
    </source>
</evidence>
<dbReference type="SUPFAM" id="SSF47459">
    <property type="entry name" value="HLH, helix-loop-helix DNA-binding domain"/>
    <property type="match status" value="1"/>
</dbReference>
<dbReference type="PROSITE" id="PS51054">
    <property type="entry name" value="ORANGE"/>
    <property type="match status" value="1"/>
</dbReference>
<organism evidence="9 10">
    <name type="scientific">Desmophyllum pertusum</name>
    <dbReference type="NCBI Taxonomy" id="174260"/>
    <lineage>
        <taxon>Eukaryota</taxon>
        <taxon>Metazoa</taxon>
        <taxon>Cnidaria</taxon>
        <taxon>Anthozoa</taxon>
        <taxon>Hexacorallia</taxon>
        <taxon>Scleractinia</taxon>
        <taxon>Caryophylliina</taxon>
        <taxon>Caryophylliidae</taxon>
        <taxon>Desmophyllum</taxon>
    </lineage>
</organism>
<dbReference type="Gene3D" id="6.10.250.980">
    <property type="match status" value="1"/>
</dbReference>
<dbReference type="InterPro" id="IPR050370">
    <property type="entry name" value="HES_HEY"/>
</dbReference>
<sequence length="235" mass="26529">MVQETTKLEKENDSESRKWSKPIMEKRRRERINRSLEELKRLVLEAQNRDSSRYTKLEKADILEMTVRHLRSLRHHQRTVMTTADPHVLLKYRAGYSACMAEVSKSLIGDECLDPDIKTQILSHLAGCHGNDMALQSPSRIATSLHFGTTGDLAVKEQRRLLPRDPLDSHSQARATISPYMLQAHRVLPSTGAIPLHYVPVLSTDSGISPGMHHALVPSGPSAGLHLTDPLWRPW</sequence>
<keyword evidence="4" id="KW-0804">Transcription</keyword>
<evidence type="ECO:0000256" key="3">
    <source>
        <dbReference type="ARBA" id="ARBA00023125"/>
    </source>
</evidence>
<dbReference type="InterPro" id="IPR011598">
    <property type="entry name" value="bHLH_dom"/>
</dbReference>
<feature type="domain" description="BHLH" evidence="7">
    <location>
        <begin position="16"/>
        <end position="73"/>
    </location>
</feature>
<evidence type="ECO:0000259" key="8">
    <source>
        <dbReference type="PROSITE" id="PS51054"/>
    </source>
</evidence>
<dbReference type="SUPFAM" id="SSF158457">
    <property type="entry name" value="Orange domain-like"/>
    <property type="match status" value="1"/>
</dbReference>
<reference evidence="9" key="1">
    <citation type="submission" date="2023-01" db="EMBL/GenBank/DDBJ databases">
        <title>Genome assembly of the deep-sea coral Lophelia pertusa.</title>
        <authorList>
            <person name="Herrera S."/>
            <person name="Cordes E."/>
        </authorList>
    </citation>
    <scope>NUCLEOTIDE SEQUENCE</scope>
    <source>
        <strain evidence="9">USNM1676648</strain>
        <tissue evidence="9">Polyp</tissue>
    </source>
</reference>
<dbReference type="GO" id="GO:0005634">
    <property type="term" value="C:nucleus"/>
    <property type="evidence" value="ECO:0007669"/>
    <property type="project" value="UniProtKB-SubCell"/>
</dbReference>
<evidence type="ECO:0000256" key="1">
    <source>
        <dbReference type="ARBA" id="ARBA00004123"/>
    </source>
</evidence>
<feature type="region of interest" description="Disordered" evidence="6">
    <location>
        <begin position="1"/>
        <end position="25"/>
    </location>
</feature>
<keyword evidence="3" id="KW-0238">DNA-binding</keyword>
<dbReference type="InterPro" id="IPR003650">
    <property type="entry name" value="Orange_dom"/>
</dbReference>
<dbReference type="Pfam" id="PF00010">
    <property type="entry name" value="HLH"/>
    <property type="match status" value="1"/>
</dbReference>
<dbReference type="InterPro" id="IPR036638">
    <property type="entry name" value="HLH_DNA-bd_sf"/>
</dbReference>
<dbReference type="SMART" id="SM00511">
    <property type="entry name" value="ORANGE"/>
    <property type="match status" value="1"/>
</dbReference>
<dbReference type="SMART" id="SM00353">
    <property type="entry name" value="HLH"/>
    <property type="match status" value="1"/>
</dbReference>
<proteinExistence type="predicted"/>
<comment type="caution">
    <text evidence="9">The sequence shown here is derived from an EMBL/GenBank/DDBJ whole genome shotgun (WGS) entry which is preliminary data.</text>
</comment>
<keyword evidence="5" id="KW-0539">Nucleus</keyword>
<name>A0A9W9YPX0_9CNID</name>
<dbReference type="PANTHER" id="PTHR10985">
    <property type="entry name" value="BASIC HELIX-LOOP-HELIX TRANSCRIPTION FACTOR, HES-RELATED"/>
    <property type="match status" value="1"/>
</dbReference>
<dbReference type="CDD" id="cd11410">
    <property type="entry name" value="bHLH_O_HES"/>
    <property type="match status" value="1"/>
</dbReference>
<protein>
    <submittedName>
        <fullName evidence="9">Transcription factor HES-4</fullName>
    </submittedName>
</protein>
<keyword evidence="2" id="KW-0805">Transcription regulation</keyword>
<dbReference type="GO" id="GO:0003677">
    <property type="term" value="F:DNA binding"/>
    <property type="evidence" value="ECO:0007669"/>
    <property type="project" value="UniProtKB-KW"/>
</dbReference>
<evidence type="ECO:0000256" key="6">
    <source>
        <dbReference type="SAM" id="MobiDB-lite"/>
    </source>
</evidence>
<dbReference type="FunFam" id="4.10.280.10:FF:000009">
    <property type="entry name" value="Transcription factor HES-1"/>
    <property type="match status" value="1"/>
</dbReference>
<comment type="subcellular location">
    <subcellularLocation>
        <location evidence="1">Nucleus</location>
    </subcellularLocation>
</comment>
<gene>
    <name evidence="9" type="primary">HES4_2</name>
    <name evidence="9" type="ORF">OS493_024361</name>
</gene>
<dbReference type="Proteomes" id="UP001163046">
    <property type="component" value="Unassembled WGS sequence"/>
</dbReference>
<dbReference type="GO" id="GO:0006355">
    <property type="term" value="P:regulation of DNA-templated transcription"/>
    <property type="evidence" value="ECO:0007669"/>
    <property type="project" value="InterPro"/>
</dbReference>
<accession>A0A9W9YPX0</accession>
<dbReference type="Pfam" id="PF07527">
    <property type="entry name" value="Hairy_orange"/>
    <property type="match status" value="1"/>
</dbReference>
<dbReference type="PROSITE" id="PS50888">
    <property type="entry name" value="BHLH"/>
    <property type="match status" value="1"/>
</dbReference>
<dbReference type="OrthoDB" id="6085656at2759"/>